<dbReference type="Gene3D" id="3.20.20.105">
    <property type="entry name" value="Queuine tRNA-ribosyltransferase-like"/>
    <property type="match status" value="1"/>
</dbReference>
<dbReference type="KEGG" id="sclo:SCLO_1020570"/>
<keyword evidence="2" id="KW-1185">Reference proteome</keyword>
<accession>A0A1E1F3L7</accession>
<evidence type="ECO:0000313" key="1">
    <source>
        <dbReference type="EMBL" id="BAV65097.1"/>
    </source>
</evidence>
<dbReference type="EMBL" id="AP017655">
    <property type="protein sequence ID" value="BAV65097.1"/>
    <property type="molecule type" value="Genomic_DNA"/>
</dbReference>
<dbReference type="AlphaFoldDB" id="A0A1E1F3L7"/>
<dbReference type="Proteomes" id="UP000218272">
    <property type="component" value="Chromosome SCLO_1"/>
</dbReference>
<evidence type="ECO:0000313" key="2">
    <source>
        <dbReference type="Proteomes" id="UP000218272"/>
    </source>
</evidence>
<sequence>MLTKAGLSAANRAIYLPAISATYADFAKNGRFKRQIASLVPDDLDFLRSGNPYFCYPFGLYSAGQVIRTEAMKPKACMVAQRDRAETIILGDSGGFQVSRGTIEFEKDITARRMLKWMEGVADWSMVLDFPTGGIAAGFMKEHVARLIGEGHDLQAMCKANGQSLDFNACLLQTRINNDQFVAERTHGATGLLNVLQGRNEAESKTWYEAVKHYPFEGIAFAGAHQNHFSLLLRRLVDLHRDGLLHQCDWVHVLGVSTLEIGCLLTKVQRCVREHWGYEHFQISFDSASPFINAAKNGMIVGHMFDEYGWTFRTTNVSTVPAADLPKTVNAFCHAKMARKARSLSRERIAALRPLGNALTMADICPGSSGTSDLDGDSSPLLMHHNVQAFVEAHHRAHEGFFGNESWRIPQDAKIISEMIDILFRGELIPNADGGIDRVPLTDPVRHIDQCEIWLDRLAGQRSRTAAREPDELRYAA</sequence>
<dbReference type="OrthoDB" id="7790774at2"/>
<proteinExistence type="predicted"/>
<name>A0A1E1F3L7_9SPHN</name>
<gene>
    <name evidence="1" type="ORF">SCLO_1020570</name>
</gene>
<dbReference type="InterPro" id="IPR036511">
    <property type="entry name" value="TGT-like_sf"/>
</dbReference>
<dbReference type="GO" id="GO:0006400">
    <property type="term" value="P:tRNA modification"/>
    <property type="evidence" value="ECO:0007669"/>
    <property type="project" value="InterPro"/>
</dbReference>
<organism evidence="1 2">
    <name type="scientific">Sphingobium cloacae</name>
    <dbReference type="NCBI Taxonomy" id="120107"/>
    <lineage>
        <taxon>Bacteria</taxon>
        <taxon>Pseudomonadati</taxon>
        <taxon>Pseudomonadota</taxon>
        <taxon>Alphaproteobacteria</taxon>
        <taxon>Sphingomonadales</taxon>
        <taxon>Sphingomonadaceae</taxon>
        <taxon>Sphingobium</taxon>
    </lineage>
</organism>
<dbReference type="RefSeq" id="WP_066516910.1">
    <property type="nucleotide sequence ID" value="NZ_AP017655.1"/>
</dbReference>
<protein>
    <submittedName>
        <fullName evidence="1">Uncharacterized protein</fullName>
    </submittedName>
</protein>
<reference evidence="1 2" key="1">
    <citation type="submission" date="2016-10" db="EMBL/GenBank/DDBJ databases">
        <title>Complete Genome Sequence of the Nonylphenol-Degrading Bacterium Sphingobium cloacae JCM 10874T.</title>
        <authorList>
            <person name="Ootsuka M."/>
            <person name="Nishizawa T."/>
            <person name="Ohta H."/>
        </authorList>
    </citation>
    <scope>NUCLEOTIDE SEQUENCE [LARGE SCALE GENOMIC DNA]</scope>
    <source>
        <strain evidence="1 2">JCM 10874</strain>
    </source>
</reference>